<evidence type="ECO:0000313" key="4">
    <source>
        <dbReference type="Proteomes" id="UP000325313"/>
    </source>
</evidence>
<evidence type="ECO:0000313" key="3">
    <source>
        <dbReference type="Proteomes" id="UP000324748"/>
    </source>
</evidence>
<organism evidence="2 4">
    <name type="scientific">Puccinia graminis f. sp. tritici</name>
    <dbReference type="NCBI Taxonomy" id="56615"/>
    <lineage>
        <taxon>Eukaryota</taxon>
        <taxon>Fungi</taxon>
        <taxon>Dikarya</taxon>
        <taxon>Basidiomycota</taxon>
        <taxon>Pucciniomycotina</taxon>
        <taxon>Pucciniomycetes</taxon>
        <taxon>Pucciniales</taxon>
        <taxon>Pucciniaceae</taxon>
        <taxon>Puccinia</taxon>
    </lineage>
</organism>
<dbReference type="Proteomes" id="UP000325313">
    <property type="component" value="Unassembled WGS sequence"/>
</dbReference>
<dbReference type="Proteomes" id="UP000324748">
    <property type="component" value="Unassembled WGS sequence"/>
</dbReference>
<keyword evidence="3" id="KW-1185">Reference proteome</keyword>
<gene>
    <name evidence="1" type="ORF">PGT21_028575</name>
    <name evidence="2" type="ORF">PGTUg99_012301</name>
</gene>
<sequence length="59" mass="6813">MPGQIPGDWKYNHHLPHSDFGNPIGNCCVTAEFHYDFISSNYLHYVIGWSISLVGRAWY</sequence>
<evidence type="ECO:0000313" key="1">
    <source>
        <dbReference type="EMBL" id="KAA1066329.1"/>
    </source>
</evidence>
<reference evidence="3 4" key="1">
    <citation type="submission" date="2019-05" db="EMBL/GenBank/DDBJ databases">
        <title>Emergence of the Ug99 lineage of the wheat stem rust pathogen through somatic hybridization.</title>
        <authorList>
            <person name="Li F."/>
            <person name="Upadhyaya N.M."/>
            <person name="Sperschneider J."/>
            <person name="Matny O."/>
            <person name="Nguyen-Phuc H."/>
            <person name="Mago R."/>
            <person name="Raley C."/>
            <person name="Miller M.E."/>
            <person name="Silverstein K.A.T."/>
            <person name="Henningsen E."/>
            <person name="Hirsch C.D."/>
            <person name="Visser B."/>
            <person name="Pretorius Z.A."/>
            <person name="Steffenson B.J."/>
            <person name="Schwessinger B."/>
            <person name="Dodds P.N."/>
            <person name="Figueroa M."/>
        </authorList>
    </citation>
    <scope>NUCLEOTIDE SEQUENCE [LARGE SCALE GENOMIC DNA]</scope>
    <source>
        <strain evidence="1">21-0</strain>
        <strain evidence="2 4">Ug99</strain>
    </source>
</reference>
<dbReference type="AlphaFoldDB" id="A0A5B0RRA5"/>
<dbReference type="EMBL" id="VSWC01000196">
    <property type="protein sequence ID" value="KAA1066329.1"/>
    <property type="molecule type" value="Genomic_DNA"/>
</dbReference>
<name>A0A5B0RRA5_PUCGR</name>
<dbReference type="EMBL" id="VDEP01000142">
    <property type="protein sequence ID" value="KAA1128350.1"/>
    <property type="molecule type" value="Genomic_DNA"/>
</dbReference>
<proteinExistence type="predicted"/>
<protein>
    <submittedName>
        <fullName evidence="2">Uncharacterized protein</fullName>
    </submittedName>
</protein>
<accession>A0A5B0RRA5</accession>
<comment type="caution">
    <text evidence="2">The sequence shown here is derived from an EMBL/GenBank/DDBJ whole genome shotgun (WGS) entry which is preliminary data.</text>
</comment>
<evidence type="ECO:0000313" key="2">
    <source>
        <dbReference type="EMBL" id="KAA1128350.1"/>
    </source>
</evidence>